<dbReference type="RefSeq" id="WP_062763634.1">
    <property type="nucleotide sequence ID" value="NZ_CP121045.1"/>
</dbReference>
<dbReference type="PROSITE" id="PS50404">
    <property type="entry name" value="GST_NTER"/>
    <property type="match status" value="1"/>
</dbReference>
<dbReference type="Proteomes" id="UP000075787">
    <property type="component" value="Unassembled WGS sequence"/>
</dbReference>
<dbReference type="AlphaFoldDB" id="A0A162L627"/>
<dbReference type="GeneID" id="97242962"/>
<evidence type="ECO:0000313" key="4">
    <source>
        <dbReference type="Proteomes" id="UP000075787"/>
    </source>
</evidence>
<organism evidence="3 4">
    <name type="scientific">Tistrella mobilis</name>
    <dbReference type="NCBI Taxonomy" id="171437"/>
    <lineage>
        <taxon>Bacteria</taxon>
        <taxon>Pseudomonadati</taxon>
        <taxon>Pseudomonadota</taxon>
        <taxon>Alphaproteobacteria</taxon>
        <taxon>Geminicoccales</taxon>
        <taxon>Geminicoccaceae</taxon>
        <taxon>Tistrella</taxon>
    </lineage>
</organism>
<protein>
    <recommendedName>
        <fullName evidence="5">Glutathione S-transferase</fullName>
    </recommendedName>
</protein>
<dbReference type="SUPFAM" id="SSF47616">
    <property type="entry name" value="GST C-terminal domain-like"/>
    <property type="match status" value="1"/>
</dbReference>
<dbReference type="SUPFAM" id="SSF52833">
    <property type="entry name" value="Thioredoxin-like"/>
    <property type="match status" value="1"/>
</dbReference>
<dbReference type="Gene3D" id="3.40.30.110">
    <property type="match status" value="2"/>
</dbReference>
<reference evidence="3 4" key="1">
    <citation type="submission" date="2015-12" db="EMBL/GenBank/DDBJ databases">
        <title>Genome sequence of Tistrella mobilis MCCC 1A02139.</title>
        <authorList>
            <person name="Lu L."/>
            <person name="Lai Q."/>
            <person name="Shao Z."/>
            <person name="Qian P."/>
        </authorList>
    </citation>
    <scope>NUCLEOTIDE SEQUENCE [LARGE SCALE GENOMIC DNA]</scope>
    <source>
        <strain evidence="3 4">MCCC 1A02139</strain>
    </source>
</reference>
<dbReference type="InterPro" id="IPR036282">
    <property type="entry name" value="Glutathione-S-Trfase_C_sf"/>
</dbReference>
<evidence type="ECO:0008006" key="5">
    <source>
        <dbReference type="Google" id="ProtNLM"/>
    </source>
</evidence>
<accession>A0A162L627</accession>
<feature type="domain" description="GST N-terminal" evidence="1">
    <location>
        <begin position="2"/>
        <end position="81"/>
    </location>
</feature>
<sequence>MSTIILHHYDYSPFSEKIRLIFGLKGLDWRSVIVPAINPKPKLMPLTGGYRFTPVMQIGADIYCDTRLIARELERRFPTPPLFASLAEQGLAGVVEAWAERDLFWPLARYISGVNAERTEPGLNADRAALRGKPEPSLARLQQVARDSLGQALGEIRRVDQMLGDGRAFLLGGKRPGLADLAVYHGLWFLDALPIRCGTALDLYPAIRAWMGRVAALGHGRESPFTAEQALDAAAAAYPDPLLASADGAAPAPGSLVEVRPEGYVTEPVTGELIRADAGRISLRRIHPAVGEVMVHLPRQGYVLRPAGHGGHTLATALEDPVGEEACR</sequence>
<gene>
    <name evidence="3" type="ORF">AUP44_03765</name>
</gene>
<dbReference type="PROSITE" id="PS50405">
    <property type="entry name" value="GST_CTER"/>
    <property type="match status" value="1"/>
</dbReference>
<name>A0A162L627_9PROT</name>
<evidence type="ECO:0000259" key="2">
    <source>
        <dbReference type="PROSITE" id="PS50405"/>
    </source>
</evidence>
<dbReference type="Pfam" id="PF13410">
    <property type="entry name" value="GST_C_2"/>
    <property type="match status" value="1"/>
</dbReference>
<dbReference type="InterPro" id="IPR010987">
    <property type="entry name" value="Glutathione-S-Trfase_C-like"/>
</dbReference>
<dbReference type="InterPro" id="IPR036249">
    <property type="entry name" value="Thioredoxin-like_sf"/>
</dbReference>
<dbReference type="InterPro" id="IPR004045">
    <property type="entry name" value="Glutathione_S-Trfase_N"/>
</dbReference>
<dbReference type="EMBL" id="LPZR01000113">
    <property type="protein sequence ID" value="KYO53472.1"/>
    <property type="molecule type" value="Genomic_DNA"/>
</dbReference>
<evidence type="ECO:0000313" key="3">
    <source>
        <dbReference type="EMBL" id="KYO53472.1"/>
    </source>
</evidence>
<dbReference type="Pfam" id="PF13417">
    <property type="entry name" value="GST_N_3"/>
    <property type="match status" value="1"/>
</dbReference>
<feature type="domain" description="GST C-terminal" evidence="2">
    <location>
        <begin position="85"/>
        <end position="233"/>
    </location>
</feature>
<dbReference type="CDD" id="cd00570">
    <property type="entry name" value="GST_N_family"/>
    <property type="match status" value="1"/>
</dbReference>
<comment type="caution">
    <text evidence="3">The sequence shown here is derived from an EMBL/GenBank/DDBJ whole genome shotgun (WGS) entry which is preliminary data.</text>
</comment>
<proteinExistence type="predicted"/>
<dbReference type="OrthoDB" id="5791869at2"/>
<evidence type="ECO:0000259" key="1">
    <source>
        <dbReference type="PROSITE" id="PS50404"/>
    </source>
</evidence>